<evidence type="ECO:0000313" key="11">
    <source>
        <dbReference type="EMBL" id="MEJ2904918.1"/>
    </source>
</evidence>
<evidence type="ECO:0000256" key="5">
    <source>
        <dbReference type="ARBA" id="ARBA00022741"/>
    </source>
</evidence>
<evidence type="ECO:0000259" key="10">
    <source>
        <dbReference type="Pfam" id="PF01619"/>
    </source>
</evidence>
<keyword evidence="5" id="KW-0547">Nucleotide-binding</keyword>
<keyword evidence="8" id="KW-0642">Proline metabolism</keyword>
<keyword evidence="7" id="KW-0560">Oxidoreductase</keyword>
<dbReference type="EC" id="1.5.5.2" evidence="3"/>
<dbReference type="Pfam" id="PF01619">
    <property type="entry name" value="Pro_dh"/>
    <property type="match status" value="1"/>
</dbReference>
<dbReference type="PIRSF" id="PIRSF000196">
    <property type="entry name" value="Pro_dehydrog"/>
    <property type="match status" value="1"/>
</dbReference>
<evidence type="ECO:0000256" key="6">
    <source>
        <dbReference type="ARBA" id="ARBA00022827"/>
    </source>
</evidence>
<comment type="caution">
    <text evidence="11">The sequence shown here is derived from an EMBL/GenBank/DDBJ whole genome shotgun (WGS) entry which is preliminary data.</text>
</comment>
<reference evidence="11 12" key="1">
    <citation type="submission" date="2024-03" db="EMBL/GenBank/DDBJ databases">
        <title>Sequence of Lycoming College Course Isolates.</title>
        <authorList>
            <person name="Plotts O."/>
            <person name="Newman J."/>
        </authorList>
    </citation>
    <scope>NUCLEOTIDE SEQUENCE [LARGE SCALE GENOMIC DNA]</scope>
    <source>
        <strain evidence="11 12">CJB-3</strain>
    </source>
</reference>
<evidence type="ECO:0000313" key="12">
    <source>
        <dbReference type="Proteomes" id="UP001378956"/>
    </source>
</evidence>
<sequence>MEELLSIGSAALKTIATNEQAKQYLLNNKLLYGILRKAADRYIGGETLEETLKKVIQANNRSMKCSIEYMGENINQASEANAAKDEFLRICTHIASKELNSTVSLDLSHIGLNVSLELCLENLMEICSVASRFGIEVNLSAEGPHQTDNVLGIYKKASELTDVLAVTLQAYLYRTREDFDELKKLPGRIRIVKGAFGTDEGLSMKRGSQLDTVYLGYIGELFEIRHKCSIATHHADIQQEAKKLIDFYHPDKTDYEFESLYGIQEEGLLQLQAEGYMTKLYFVYGKEWYLYLCNRLSEYPLNLFQALADISNSSSL</sequence>
<keyword evidence="6" id="KW-0274">FAD</keyword>
<dbReference type="SUPFAM" id="SSF51730">
    <property type="entry name" value="FAD-linked oxidoreductase"/>
    <property type="match status" value="1"/>
</dbReference>
<proteinExistence type="predicted"/>
<accession>A0ABU8NRN4</accession>
<evidence type="ECO:0000256" key="2">
    <source>
        <dbReference type="ARBA" id="ARBA00004739"/>
    </source>
</evidence>
<keyword evidence="12" id="KW-1185">Reference proteome</keyword>
<evidence type="ECO:0000256" key="9">
    <source>
        <dbReference type="ARBA" id="ARBA00048779"/>
    </source>
</evidence>
<feature type="domain" description="Proline dehydrogenase" evidence="10">
    <location>
        <begin position="52"/>
        <end position="298"/>
    </location>
</feature>
<evidence type="ECO:0000256" key="1">
    <source>
        <dbReference type="ARBA" id="ARBA00001974"/>
    </source>
</evidence>
<dbReference type="PANTHER" id="PTHR13914:SF0">
    <property type="entry name" value="PROLINE DEHYDROGENASE 1, MITOCHONDRIAL"/>
    <property type="match status" value="1"/>
</dbReference>
<evidence type="ECO:0000256" key="4">
    <source>
        <dbReference type="ARBA" id="ARBA00022630"/>
    </source>
</evidence>
<dbReference type="Gene3D" id="3.20.20.220">
    <property type="match status" value="1"/>
</dbReference>
<dbReference type="InterPro" id="IPR029041">
    <property type="entry name" value="FAD-linked_oxidoreductase-like"/>
</dbReference>
<dbReference type="Proteomes" id="UP001378956">
    <property type="component" value="Unassembled WGS sequence"/>
</dbReference>
<comment type="catalytic activity">
    <reaction evidence="9">
        <text>L-proline + a quinone = (S)-1-pyrroline-5-carboxylate + a quinol + H(+)</text>
        <dbReference type="Rhea" id="RHEA:23784"/>
        <dbReference type="ChEBI" id="CHEBI:15378"/>
        <dbReference type="ChEBI" id="CHEBI:17388"/>
        <dbReference type="ChEBI" id="CHEBI:24646"/>
        <dbReference type="ChEBI" id="CHEBI:60039"/>
        <dbReference type="ChEBI" id="CHEBI:132124"/>
        <dbReference type="EC" id="1.5.5.2"/>
    </reaction>
</comment>
<protein>
    <recommendedName>
        <fullName evidence="3">proline dehydrogenase</fullName>
        <ecNumber evidence="3">1.5.5.2</ecNumber>
    </recommendedName>
</protein>
<dbReference type="InterPro" id="IPR002872">
    <property type="entry name" value="Proline_DH_dom"/>
</dbReference>
<dbReference type="InterPro" id="IPR015659">
    <property type="entry name" value="Proline_oxidase"/>
</dbReference>
<comment type="cofactor">
    <cofactor evidence="1">
        <name>FAD</name>
        <dbReference type="ChEBI" id="CHEBI:57692"/>
    </cofactor>
</comment>
<comment type="pathway">
    <text evidence="2">Amino-acid degradation; L-proline degradation into L-glutamate; L-glutamate from L-proline: step 1/2.</text>
</comment>
<evidence type="ECO:0000256" key="3">
    <source>
        <dbReference type="ARBA" id="ARBA00012695"/>
    </source>
</evidence>
<name>A0ABU8NRN4_9SPHI</name>
<gene>
    <name evidence="11" type="ORF">WAE58_20905</name>
</gene>
<dbReference type="RefSeq" id="WP_288882625.1">
    <property type="nucleotide sequence ID" value="NZ_CBFGNQ010000008.1"/>
</dbReference>
<keyword evidence="4" id="KW-0285">Flavoprotein</keyword>
<dbReference type="InterPro" id="IPR008219">
    <property type="entry name" value="PRODH_bac_arc"/>
</dbReference>
<organism evidence="11 12">
    <name type="scientific">Pedobacter panaciterrae</name>
    <dbReference type="NCBI Taxonomy" id="363849"/>
    <lineage>
        <taxon>Bacteria</taxon>
        <taxon>Pseudomonadati</taxon>
        <taxon>Bacteroidota</taxon>
        <taxon>Sphingobacteriia</taxon>
        <taxon>Sphingobacteriales</taxon>
        <taxon>Sphingobacteriaceae</taxon>
        <taxon>Pedobacter</taxon>
    </lineage>
</organism>
<evidence type="ECO:0000256" key="8">
    <source>
        <dbReference type="ARBA" id="ARBA00023062"/>
    </source>
</evidence>
<evidence type="ECO:0000256" key="7">
    <source>
        <dbReference type="ARBA" id="ARBA00023002"/>
    </source>
</evidence>
<dbReference type="EMBL" id="JBBEUB010000008">
    <property type="protein sequence ID" value="MEJ2904918.1"/>
    <property type="molecule type" value="Genomic_DNA"/>
</dbReference>
<dbReference type="PANTHER" id="PTHR13914">
    <property type="entry name" value="PROLINE OXIDASE"/>
    <property type="match status" value="1"/>
</dbReference>